<keyword evidence="2" id="KW-1185">Reference proteome</keyword>
<proteinExistence type="predicted"/>
<reference evidence="1" key="1">
    <citation type="submission" date="2021-06" db="EMBL/GenBank/DDBJ databases">
        <authorList>
            <person name="Kallberg Y."/>
            <person name="Tangrot J."/>
            <person name="Rosling A."/>
        </authorList>
    </citation>
    <scope>NUCLEOTIDE SEQUENCE</scope>
    <source>
        <strain evidence="1">IL203A</strain>
    </source>
</reference>
<comment type="caution">
    <text evidence="1">The sequence shown here is derived from an EMBL/GenBank/DDBJ whole genome shotgun (WGS) entry which is preliminary data.</text>
</comment>
<evidence type="ECO:0000313" key="1">
    <source>
        <dbReference type="EMBL" id="CAG8656560.1"/>
    </source>
</evidence>
<protein>
    <submittedName>
        <fullName evidence="1">16359_t:CDS:1</fullName>
    </submittedName>
</protein>
<accession>A0ACA9NGS5</accession>
<gene>
    <name evidence="1" type="ORF">DHETER_LOCUS9551</name>
</gene>
<feature type="non-terminal residue" evidence="1">
    <location>
        <position position="43"/>
    </location>
</feature>
<dbReference type="EMBL" id="CAJVPU010016962">
    <property type="protein sequence ID" value="CAG8656560.1"/>
    <property type="molecule type" value="Genomic_DNA"/>
</dbReference>
<organism evidence="1 2">
    <name type="scientific">Dentiscutata heterogama</name>
    <dbReference type="NCBI Taxonomy" id="1316150"/>
    <lineage>
        <taxon>Eukaryota</taxon>
        <taxon>Fungi</taxon>
        <taxon>Fungi incertae sedis</taxon>
        <taxon>Mucoromycota</taxon>
        <taxon>Glomeromycotina</taxon>
        <taxon>Glomeromycetes</taxon>
        <taxon>Diversisporales</taxon>
        <taxon>Gigasporaceae</taxon>
        <taxon>Dentiscutata</taxon>
    </lineage>
</organism>
<dbReference type="Proteomes" id="UP000789702">
    <property type="component" value="Unassembled WGS sequence"/>
</dbReference>
<evidence type="ECO:0000313" key="2">
    <source>
        <dbReference type="Proteomes" id="UP000789702"/>
    </source>
</evidence>
<name>A0ACA9NGS5_9GLOM</name>
<sequence length="43" mass="4933">MNQRINLFLVAFFSYLLAFAIFADAHDYETMESENISPCCKAP</sequence>